<evidence type="ECO:0000313" key="1">
    <source>
        <dbReference type="EMBL" id="MBD7937119.1"/>
    </source>
</evidence>
<evidence type="ECO:0000313" key="2">
    <source>
        <dbReference type="Proteomes" id="UP000657931"/>
    </source>
</evidence>
<dbReference type="EMBL" id="JACSQT010000003">
    <property type="protein sequence ID" value="MBD7937119.1"/>
    <property type="molecule type" value="Genomic_DNA"/>
</dbReference>
<gene>
    <name evidence="1" type="ORF">H9655_08750</name>
</gene>
<protein>
    <recommendedName>
        <fullName evidence="3">WYL domain-containing protein</fullName>
    </recommendedName>
</protein>
<dbReference type="Proteomes" id="UP000657931">
    <property type="component" value="Unassembled WGS sequence"/>
</dbReference>
<proteinExistence type="predicted"/>
<reference evidence="1 2" key="1">
    <citation type="submission" date="2020-08" db="EMBL/GenBank/DDBJ databases">
        <title>A Genomic Blueprint of the Chicken Gut Microbiome.</title>
        <authorList>
            <person name="Gilroy R."/>
            <person name="Ravi A."/>
            <person name="Getino M."/>
            <person name="Pursley I."/>
            <person name="Horton D.L."/>
            <person name="Alikhan N.-F."/>
            <person name="Baker D."/>
            <person name="Gharbi K."/>
            <person name="Hall N."/>
            <person name="Watson M."/>
            <person name="Adriaenssens E.M."/>
            <person name="Foster-Nyarko E."/>
            <person name="Jarju S."/>
            <person name="Secka A."/>
            <person name="Antonio M."/>
            <person name="Oren A."/>
            <person name="Chaudhuri R."/>
            <person name="La Ragione R.M."/>
            <person name="Hildebrand F."/>
            <person name="Pallen M.J."/>
        </authorList>
    </citation>
    <scope>NUCLEOTIDE SEQUENCE [LARGE SCALE GENOMIC DNA]</scope>
    <source>
        <strain evidence="1 2">Sa5YUA1</strain>
    </source>
</reference>
<name>A0ABR8QNL7_9BACI</name>
<organism evidence="1 2">
    <name type="scientific">Cytobacillus stercorigallinarum</name>
    <dbReference type="NCBI Taxonomy" id="2762240"/>
    <lineage>
        <taxon>Bacteria</taxon>
        <taxon>Bacillati</taxon>
        <taxon>Bacillota</taxon>
        <taxon>Bacilli</taxon>
        <taxon>Bacillales</taxon>
        <taxon>Bacillaceae</taxon>
        <taxon>Cytobacillus</taxon>
    </lineage>
</organism>
<sequence length="74" mass="8783">MNHLFKYSLNERKPIELIYLNNSGEISYRLVIIRRIKLDNVLVYDLQKQQMRTFSIDGILSVAKPKRQRGVNYA</sequence>
<comment type="caution">
    <text evidence="1">The sequence shown here is derived from an EMBL/GenBank/DDBJ whole genome shotgun (WGS) entry which is preliminary data.</text>
</comment>
<keyword evidence="2" id="KW-1185">Reference proteome</keyword>
<dbReference type="RefSeq" id="WP_191813043.1">
    <property type="nucleotide sequence ID" value="NZ_JACSQT010000003.1"/>
</dbReference>
<evidence type="ECO:0008006" key="3">
    <source>
        <dbReference type="Google" id="ProtNLM"/>
    </source>
</evidence>
<accession>A0ABR8QNL7</accession>